<dbReference type="PANTHER" id="PTHR42998:SF1">
    <property type="entry name" value="TYPE I RESTRICTION ENZYME HINDI METHYLASE SUBUNIT"/>
    <property type="match status" value="1"/>
</dbReference>
<sequence>MNRNVKWSGVDERKRQIISRLRSLGYPIIKEDVLRSGKKQTIDLVAYVIDGKGNLIPQVVVDIYEDPPVHAPVYLQGAARSLDVPYALLITREREVWYDQNLLPVSPPNTVYSCSQYITDITQIQRIYWRCYHTFRGVLDSENTLALLAYNMLLRHDLKQKGNLEGWSSIQSPKVYIQLLEETMNTYHLIDQNLLLALKGFTSTEIESLVRKTEHIIPTHYNLGFVLIQLVEKVLHPKMQIGEVITTPALSELFQQTIQVVFDQGRMLDLSLGSGFNLFRCLQVIKPTICEAIEVNHKAAELAQILFIVTGLYDRVTIYQMNSLEYKSTENYDLILLNPPLGQRIRSDALNYNEFAVTEYGRRRRVDLSELLLEQAIQLAKPGGMILTLLTEGLLFKNPVTTRDYIRKETIIEGIFSLPPHTLRPYTAVKTSLLVLKKKLDHTEIGKEVFLAEPKSLEDFTVVVDLFAKWRKGEKVG</sequence>
<dbReference type="OrthoDB" id="2773829at2"/>
<dbReference type="Proteomes" id="UP000251213">
    <property type="component" value="Unassembled WGS sequence"/>
</dbReference>
<dbReference type="CDD" id="cd02440">
    <property type="entry name" value="AdoMet_MTases"/>
    <property type="match status" value="1"/>
</dbReference>
<dbReference type="GO" id="GO:0008168">
    <property type="term" value="F:methyltransferase activity"/>
    <property type="evidence" value="ECO:0007669"/>
    <property type="project" value="InterPro"/>
</dbReference>
<dbReference type="SUPFAM" id="SSF53335">
    <property type="entry name" value="S-adenosyl-L-methionine-dependent methyltransferases"/>
    <property type="match status" value="1"/>
</dbReference>
<protein>
    <recommendedName>
        <fullName evidence="1">Methyltransferase small domain-containing protein</fullName>
    </recommendedName>
</protein>
<reference evidence="2 3" key="2">
    <citation type="submission" date="2018-06" db="EMBL/GenBank/DDBJ databases">
        <authorList>
            <person name="Zhirakovskaya E."/>
        </authorList>
    </citation>
    <scope>NUCLEOTIDE SEQUENCE [LARGE SCALE GENOMIC DNA]</scope>
    <source>
        <strain evidence="2 3">FBKL4.011</strain>
    </source>
</reference>
<dbReference type="InterPro" id="IPR007848">
    <property type="entry name" value="Small_mtfrase_dom"/>
</dbReference>
<evidence type="ECO:0000313" key="2">
    <source>
        <dbReference type="EMBL" id="RAL26957.1"/>
    </source>
</evidence>
<dbReference type="Pfam" id="PF05175">
    <property type="entry name" value="MTS"/>
    <property type="match status" value="1"/>
</dbReference>
<reference evidence="2 3" key="1">
    <citation type="submission" date="2018-06" db="EMBL/GenBank/DDBJ databases">
        <title>Thermoflavimicrobium daqus sp. nov., a thermophilic microbe isolated from Moutai-flavour Daqu.</title>
        <authorList>
            <person name="Wang X."/>
            <person name="Zhou H."/>
        </authorList>
    </citation>
    <scope>NUCLEOTIDE SEQUENCE [LARGE SCALE GENOMIC DNA]</scope>
    <source>
        <strain evidence="2 3">FBKL4.011</strain>
    </source>
</reference>
<accession>A0A364K9H4</accession>
<gene>
    <name evidence="2" type="ORF">DL897_02625</name>
</gene>
<dbReference type="InterPro" id="IPR052916">
    <property type="entry name" value="Type-I_RE_MTase_Subunit"/>
</dbReference>
<dbReference type="EMBL" id="QJKK01000001">
    <property type="protein sequence ID" value="RAL26957.1"/>
    <property type="molecule type" value="Genomic_DNA"/>
</dbReference>
<dbReference type="Gene3D" id="3.40.50.150">
    <property type="entry name" value="Vaccinia Virus protein VP39"/>
    <property type="match status" value="1"/>
</dbReference>
<evidence type="ECO:0000259" key="1">
    <source>
        <dbReference type="Pfam" id="PF05175"/>
    </source>
</evidence>
<dbReference type="PANTHER" id="PTHR42998">
    <property type="entry name" value="TYPE I RESTRICTION ENZYME HINDVIIP M PROTEIN-RELATED"/>
    <property type="match status" value="1"/>
</dbReference>
<comment type="caution">
    <text evidence="2">The sequence shown here is derived from an EMBL/GenBank/DDBJ whole genome shotgun (WGS) entry which is preliminary data.</text>
</comment>
<dbReference type="InterPro" id="IPR029063">
    <property type="entry name" value="SAM-dependent_MTases_sf"/>
</dbReference>
<dbReference type="AlphaFoldDB" id="A0A364K9H4"/>
<evidence type="ECO:0000313" key="3">
    <source>
        <dbReference type="Proteomes" id="UP000251213"/>
    </source>
</evidence>
<feature type="domain" description="Methyltransferase small" evidence="1">
    <location>
        <begin position="251"/>
        <end position="345"/>
    </location>
</feature>
<proteinExistence type="predicted"/>
<name>A0A364K9H4_9BACL</name>
<keyword evidence="3" id="KW-1185">Reference proteome</keyword>
<organism evidence="2 3">
    <name type="scientific">Thermoflavimicrobium daqui</name>
    <dbReference type="NCBI Taxonomy" id="2137476"/>
    <lineage>
        <taxon>Bacteria</taxon>
        <taxon>Bacillati</taxon>
        <taxon>Bacillota</taxon>
        <taxon>Bacilli</taxon>
        <taxon>Bacillales</taxon>
        <taxon>Thermoactinomycetaceae</taxon>
        <taxon>Thermoflavimicrobium</taxon>
    </lineage>
</organism>
<dbReference type="RefSeq" id="WP_113657561.1">
    <property type="nucleotide sequence ID" value="NZ_KZ845663.1"/>
</dbReference>